<dbReference type="AlphaFoldDB" id="A0A0D7ELJ0"/>
<dbReference type="RefSeq" id="WP_052628945.1">
    <property type="nucleotide sequence ID" value="NZ_JXXE01000287.1"/>
</dbReference>
<reference evidence="1 2" key="1">
    <citation type="submission" date="2014-11" db="EMBL/GenBank/DDBJ databases">
        <title>Genomics and ecophysiology of heterotrophic nitrogen fixing bacteria isolated from estuarine surface water.</title>
        <authorList>
            <person name="Bentzon-Tilia M."/>
            <person name="Severin I."/>
            <person name="Hansen L.H."/>
            <person name="Riemann L."/>
        </authorList>
    </citation>
    <scope>NUCLEOTIDE SEQUENCE [LARGE SCALE GENOMIC DNA]</scope>
    <source>
        <strain evidence="1 2">BAL398</strain>
    </source>
</reference>
<name>A0A0D7ELJ0_RHOPL</name>
<evidence type="ECO:0000313" key="1">
    <source>
        <dbReference type="EMBL" id="KIZ41673.1"/>
    </source>
</evidence>
<proteinExistence type="predicted"/>
<protein>
    <recommendedName>
        <fullName evidence="3">T3SS negative regulator,GrlR</fullName>
    </recommendedName>
</protein>
<dbReference type="Proteomes" id="UP000032515">
    <property type="component" value="Unassembled WGS sequence"/>
</dbReference>
<dbReference type="EMBL" id="JXXE01000287">
    <property type="protein sequence ID" value="KIZ41673.1"/>
    <property type="molecule type" value="Genomic_DNA"/>
</dbReference>
<dbReference type="PATRIC" id="fig|1076.23.peg.3043"/>
<gene>
    <name evidence="1" type="ORF">OO17_14500</name>
</gene>
<sequence length="108" mass="11472">MLKGLYKVEFETPRQKAVGVIFAENGRLHGGSSAFAYIGTYEVQGDTITGAVISKRHTKDSGLPSVFGLDEVRVNFQGSSIGDFAQFEGTAAEAPSLGFKAVLTRISA</sequence>
<organism evidence="1 2">
    <name type="scientific">Rhodopseudomonas palustris</name>
    <dbReference type="NCBI Taxonomy" id="1076"/>
    <lineage>
        <taxon>Bacteria</taxon>
        <taxon>Pseudomonadati</taxon>
        <taxon>Pseudomonadota</taxon>
        <taxon>Alphaproteobacteria</taxon>
        <taxon>Hyphomicrobiales</taxon>
        <taxon>Nitrobacteraceae</taxon>
        <taxon>Rhodopseudomonas</taxon>
    </lineage>
</organism>
<accession>A0A0D7ELJ0</accession>
<dbReference type="OrthoDB" id="7856226at2"/>
<dbReference type="Gene3D" id="2.40.128.380">
    <property type="entry name" value="T3SS negative regulator GrlR"/>
    <property type="match status" value="1"/>
</dbReference>
<comment type="caution">
    <text evidence="1">The sequence shown here is derived from an EMBL/GenBank/DDBJ whole genome shotgun (WGS) entry which is preliminary data.</text>
</comment>
<evidence type="ECO:0008006" key="3">
    <source>
        <dbReference type="Google" id="ProtNLM"/>
    </source>
</evidence>
<evidence type="ECO:0000313" key="2">
    <source>
        <dbReference type="Proteomes" id="UP000032515"/>
    </source>
</evidence>
<dbReference type="InterPro" id="IPR043019">
    <property type="entry name" value="GrlR_sf"/>
</dbReference>